<dbReference type="EMBL" id="LXQA010267691">
    <property type="protein sequence ID" value="MCI39466.1"/>
    <property type="molecule type" value="Genomic_DNA"/>
</dbReference>
<accession>A0A392RV47</accession>
<evidence type="ECO:0000256" key="1">
    <source>
        <dbReference type="SAM" id="MobiDB-lite"/>
    </source>
</evidence>
<dbReference type="AlphaFoldDB" id="A0A392RV47"/>
<dbReference type="Proteomes" id="UP000265520">
    <property type="component" value="Unassembled WGS sequence"/>
</dbReference>
<sequence>QKTLLPQASSQNGGNHYGSHSSTSTWTTNTSQMLSPSANSSTLSSPCEITLYRSSHSTLPVVTTVSTTKMISTMLFIQQLHEEFKTSASISVTVPST</sequence>
<keyword evidence="3" id="KW-1185">Reference proteome</keyword>
<comment type="caution">
    <text evidence="2">The sequence shown here is derived from an EMBL/GenBank/DDBJ whole genome shotgun (WGS) entry which is preliminary data.</text>
</comment>
<reference evidence="2 3" key="1">
    <citation type="journal article" date="2018" name="Front. Plant Sci.">
        <title>Red Clover (Trifolium pratense) and Zigzag Clover (T. medium) - A Picture of Genomic Similarities and Differences.</title>
        <authorList>
            <person name="Dluhosova J."/>
            <person name="Istvanek J."/>
            <person name="Nedelnik J."/>
            <person name="Repkova J."/>
        </authorList>
    </citation>
    <scope>NUCLEOTIDE SEQUENCE [LARGE SCALE GENOMIC DNA]</scope>
    <source>
        <strain evidence="3">cv. 10/8</strain>
        <tissue evidence="2">Leaf</tissue>
    </source>
</reference>
<evidence type="ECO:0000313" key="2">
    <source>
        <dbReference type="EMBL" id="MCI39466.1"/>
    </source>
</evidence>
<organism evidence="2 3">
    <name type="scientific">Trifolium medium</name>
    <dbReference type="NCBI Taxonomy" id="97028"/>
    <lineage>
        <taxon>Eukaryota</taxon>
        <taxon>Viridiplantae</taxon>
        <taxon>Streptophyta</taxon>
        <taxon>Embryophyta</taxon>
        <taxon>Tracheophyta</taxon>
        <taxon>Spermatophyta</taxon>
        <taxon>Magnoliopsida</taxon>
        <taxon>eudicotyledons</taxon>
        <taxon>Gunneridae</taxon>
        <taxon>Pentapetalae</taxon>
        <taxon>rosids</taxon>
        <taxon>fabids</taxon>
        <taxon>Fabales</taxon>
        <taxon>Fabaceae</taxon>
        <taxon>Papilionoideae</taxon>
        <taxon>50 kb inversion clade</taxon>
        <taxon>NPAAA clade</taxon>
        <taxon>Hologalegina</taxon>
        <taxon>IRL clade</taxon>
        <taxon>Trifolieae</taxon>
        <taxon>Trifolium</taxon>
    </lineage>
</organism>
<evidence type="ECO:0000313" key="3">
    <source>
        <dbReference type="Proteomes" id="UP000265520"/>
    </source>
</evidence>
<feature type="compositionally biased region" description="Low complexity" evidence="1">
    <location>
        <begin position="19"/>
        <end position="44"/>
    </location>
</feature>
<feature type="region of interest" description="Disordered" evidence="1">
    <location>
        <begin position="1"/>
        <end position="44"/>
    </location>
</feature>
<proteinExistence type="predicted"/>
<protein>
    <submittedName>
        <fullName evidence="2">Uncharacterized protein</fullName>
    </submittedName>
</protein>
<name>A0A392RV47_9FABA</name>
<feature type="non-terminal residue" evidence="2">
    <location>
        <position position="1"/>
    </location>
</feature>
<feature type="compositionally biased region" description="Polar residues" evidence="1">
    <location>
        <begin position="1"/>
        <end position="14"/>
    </location>
</feature>